<dbReference type="PANTHER" id="PTHR35368:SF1">
    <property type="entry name" value="HYDROPEROXIDE REDUCTASE"/>
    <property type="match status" value="1"/>
</dbReference>
<evidence type="ECO:0000313" key="2">
    <source>
        <dbReference type="Proteomes" id="UP000886469"/>
    </source>
</evidence>
<dbReference type="Proteomes" id="UP000886469">
    <property type="component" value="Unassembled WGS sequence"/>
</dbReference>
<protein>
    <submittedName>
        <fullName evidence="1">OsmC family peroxiredoxin</fullName>
    </submittedName>
</protein>
<dbReference type="InterPro" id="IPR036102">
    <property type="entry name" value="OsmC/Ohrsf"/>
</dbReference>
<comment type="caution">
    <text evidence="1">The sequence shown here is derived from an EMBL/GenBank/DDBJ whole genome shotgun (WGS) entry which is preliminary data.</text>
</comment>
<dbReference type="InterPro" id="IPR015946">
    <property type="entry name" value="KH_dom-like_a/b"/>
</dbReference>
<sequence length="88" mass="10135">MGGLPRAAVHFPIQFCPLKVFKHDFRGTLGVSKKAPVGFTDIRLKFVLDTEASDEQLNNLLRLSERYCVIYQTLKRPPQLHLERQRLA</sequence>
<dbReference type="Pfam" id="PF02566">
    <property type="entry name" value="OsmC"/>
    <property type="match status" value="1"/>
</dbReference>
<gene>
    <name evidence="1" type="ORF">E4Q08_04285</name>
</gene>
<dbReference type="PANTHER" id="PTHR35368">
    <property type="entry name" value="HYDROPEROXIDE REDUCTASE"/>
    <property type="match status" value="1"/>
</dbReference>
<dbReference type="InterPro" id="IPR003718">
    <property type="entry name" value="OsmC/Ohr_fam"/>
</dbReference>
<proteinExistence type="predicted"/>
<dbReference type="InterPro" id="IPR052924">
    <property type="entry name" value="OsmC/Ohr_hydroprdx_reductase"/>
</dbReference>
<dbReference type="EMBL" id="SPMX01000009">
    <property type="protein sequence ID" value="NMQ04529.1"/>
    <property type="molecule type" value="Genomic_DNA"/>
</dbReference>
<name>A0ABX1T5V9_9PROT</name>
<reference evidence="1" key="1">
    <citation type="submission" date="2019-03" db="EMBL/GenBank/DDBJ databases">
        <title>Metabolic reconstructions from genomes of highly enriched 'Candidatus Accumulibacter' and 'Candidatus Competibacter' bioreactor populations.</title>
        <authorList>
            <person name="Annavajhala M.K."/>
            <person name="Welles L."/>
            <person name="Abbas B."/>
            <person name="Sorokin D."/>
            <person name="Park H."/>
            <person name="Van Loosdrecht M."/>
            <person name="Chandran K."/>
        </authorList>
    </citation>
    <scope>NUCLEOTIDE SEQUENCE</scope>
    <source>
        <strain evidence="1">SBR_L</strain>
    </source>
</reference>
<accession>A0ABX1T5V9</accession>
<keyword evidence="2" id="KW-1185">Reference proteome</keyword>
<organism evidence="1 2">
    <name type="scientific">Candidatus Accumulibacter contiguus</name>
    <dbReference type="NCBI Taxonomy" id="2954381"/>
    <lineage>
        <taxon>Bacteria</taxon>
        <taxon>Pseudomonadati</taxon>
        <taxon>Pseudomonadota</taxon>
        <taxon>Betaproteobacteria</taxon>
        <taxon>Candidatus Accumulibacter</taxon>
    </lineage>
</organism>
<evidence type="ECO:0000313" key="1">
    <source>
        <dbReference type="EMBL" id="NMQ04529.1"/>
    </source>
</evidence>
<dbReference type="SUPFAM" id="SSF82784">
    <property type="entry name" value="OsmC-like"/>
    <property type="match status" value="1"/>
</dbReference>
<dbReference type="Gene3D" id="3.30.300.20">
    <property type="match status" value="1"/>
</dbReference>